<evidence type="ECO:0000256" key="3">
    <source>
        <dbReference type="ARBA" id="ARBA00022679"/>
    </source>
</evidence>
<dbReference type="InterPro" id="IPR016039">
    <property type="entry name" value="Thiolase-like"/>
</dbReference>
<dbReference type="GO" id="GO:0004315">
    <property type="term" value="F:3-oxoacyl-[acyl-carrier-protein] synthase activity"/>
    <property type="evidence" value="ECO:0007669"/>
    <property type="project" value="InterPro"/>
</dbReference>
<accession>A0A368NQG9</accession>
<reference evidence="6 7" key="1">
    <citation type="submission" date="2018-07" db="EMBL/GenBank/DDBJ databases">
        <title>Corallincola holothuriorum sp. nov., a new facultative anaerobe isolated from sea cucumber Apostichopus japonicus.</title>
        <authorList>
            <person name="Xia H."/>
        </authorList>
    </citation>
    <scope>NUCLEOTIDE SEQUENCE [LARGE SCALE GENOMIC DNA]</scope>
    <source>
        <strain evidence="6 7">C4</strain>
    </source>
</reference>
<dbReference type="Pfam" id="PF00109">
    <property type="entry name" value="ketoacyl-synt"/>
    <property type="match status" value="1"/>
</dbReference>
<keyword evidence="7" id="KW-1185">Reference proteome</keyword>
<dbReference type="PROSITE" id="PS52004">
    <property type="entry name" value="KS3_2"/>
    <property type="match status" value="1"/>
</dbReference>
<dbReference type="NCBIfam" id="NF006618">
    <property type="entry name" value="PRK09185.1"/>
    <property type="match status" value="1"/>
</dbReference>
<evidence type="ECO:0000313" key="6">
    <source>
        <dbReference type="EMBL" id="RCU52792.1"/>
    </source>
</evidence>
<evidence type="ECO:0000256" key="1">
    <source>
        <dbReference type="ARBA" id="ARBA00005194"/>
    </source>
</evidence>
<comment type="pathway">
    <text evidence="1">Lipid metabolism; fatty acid biosynthesis.</text>
</comment>
<dbReference type="Pfam" id="PF02801">
    <property type="entry name" value="Ketoacyl-synt_C"/>
    <property type="match status" value="1"/>
</dbReference>
<proteinExistence type="inferred from homology"/>
<dbReference type="GO" id="GO:0006633">
    <property type="term" value="P:fatty acid biosynthetic process"/>
    <property type="evidence" value="ECO:0007669"/>
    <property type="project" value="UniProtKB-UniPathway"/>
</dbReference>
<dbReference type="InterPro" id="IPR014031">
    <property type="entry name" value="Ketoacyl_synth_C"/>
</dbReference>
<dbReference type="SUPFAM" id="SSF53901">
    <property type="entry name" value="Thiolase-like"/>
    <property type="match status" value="2"/>
</dbReference>
<evidence type="ECO:0000256" key="4">
    <source>
        <dbReference type="RuleBase" id="RU003694"/>
    </source>
</evidence>
<dbReference type="AlphaFoldDB" id="A0A368NQG9"/>
<dbReference type="PANTHER" id="PTHR11712">
    <property type="entry name" value="POLYKETIDE SYNTHASE-RELATED"/>
    <property type="match status" value="1"/>
</dbReference>
<dbReference type="InterPro" id="IPR000794">
    <property type="entry name" value="Beta-ketoacyl_synthase"/>
</dbReference>
<dbReference type="SMART" id="SM00825">
    <property type="entry name" value="PKS_KS"/>
    <property type="match status" value="1"/>
</dbReference>
<dbReference type="PROSITE" id="PS00606">
    <property type="entry name" value="KS3_1"/>
    <property type="match status" value="1"/>
</dbReference>
<dbReference type="InterPro" id="IPR018201">
    <property type="entry name" value="Ketoacyl_synth_AS"/>
</dbReference>
<dbReference type="Proteomes" id="UP000252558">
    <property type="component" value="Unassembled WGS sequence"/>
</dbReference>
<dbReference type="GO" id="GO:0005829">
    <property type="term" value="C:cytosol"/>
    <property type="evidence" value="ECO:0007669"/>
    <property type="project" value="TreeGrafter"/>
</dbReference>
<comment type="similarity">
    <text evidence="2 4">Belongs to the thiolase-like superfamily. Beta-ketoacyl-ACP synthases family.</text>
</comment>
<dbReference type="UniPathway" id="UPA00094"/>
<organism evidence="6 7">
    <name type="scientific">Corallincola holothuriorum</name>
    <dbReference type="NCBI Taxonomy" id="2282215"/>
    <lineage>
        <taxon>Bacteria</taxon>
        <taxon>Pseudomonadati</taxon>
        <taxon>Pseudomonadota</taxon>
        <taxon>Gammaproteobacteria</taxon>
        <taxon>Alteromonadales</taxon>
        <taxon>Psychromonadaceae</taxon>
        <taxon>Corallincola</taxon>
    </lineage>
</organism>
<dbReference type="PANTHER" id="PTHR11712:SF320">
    <property type="entry name" value="BETA-KETOACYL SYNTHASE"/>
    <property type="match status" value="1"/>
</dbReference>
<dbReference type="Gene3D" id="3.40.47.10">
    <property type="match status" value="1"/>
</dbReference>
<dbReference type="CDD" id="cd00834">
    <property type="entry name" value="KAS_I_II"/>
    <property type="match status" value="1"/>
</dbReference>
<sequence>MGSKLYINGFGISCPLGDHRFGVTQKLISGDTNALQPSGALNSGRSTYIARVQYPLPKLPLSLTDYNCRNTQLLMHSYLQVQETIDEMKSLFGKARIGVVLGSSTAGIAEGERLIDSLSNDHPFPKEYRYLQQELGSVSDFLSKLADVDGPVYTVSTACSSSGKVFASASRLISSGVCDAVIVGGADSLCGLTLNGFDALESLSPDRCQPFSLNRQGINIGEGSALFVVSSEPADIAILGVGESSDGYHISAPEPSGKGAERAIRAALNDAELSPNDIGYLNLHGTATPKNDEMESEVVHRIFGNKIPCSSTKAMIGHTLGAAGAIELAFCCLLLKLTGKQAGLLPPHIWDGIKDPDLKGIHLATPDDSLRAPICMSNNFAFGGSNVSIIVGKVK</sequence>
<dbReference type="InterPro" id="IPR014030">
    <property type="entry name" value="Ketoacyl_synth_N"/>
</dbReference>
<name>A0A368NQG9_9GAMM</name>
<evidence type="ECO:0000256" key="2">
    <source>
        <dbReference type="ARBA" id="ARBA00008467"/>
    </source>
</evidence>
<dbReference type="OrthoDB" id="9808669at2"/>
<keyword evidence="3 4" id="KW-0808">Transferase</keyword>
<feature type="domain" description="Ketosynthase family 3 (KS3)" evidence="5">
    <location>
        <begin position="1"/>
        <end position="393"/>
    </location>
</feature>
<evidence type="ECO:0000259" key="5">
    <source>
        <dbReference type="PROSITE" id="PS52004"/>
    </source>
</evidence>
<dbReference type="RefSeq" id="WP_114336700.1">
    <property type="nucleotide sequence ID" value="NZ_QPID01000001.1"/>
</dbReference>
<evidence type="ECO:0000313" key="7">
    <source>
        <dbReference type="Proteomes" id="UP000252558"/>
    </source>
</evidence>
<dbReference type="InterPro" id="IPR020841">
    <property type="entry name" value="PKS_Beta-ketoAc_synthase_dom"/>
</dbReference>
<gene>
    <name evidence="6" type="ORF">DU002_02180</name>
</gene>
<protein>
    <submittedName>
        <fullName evidence="6">Beta-ketoacyl-ACP synthase</fullName>
    </submittedName>
</protein>
<dbReference type="EMBL" id="QPID01000001">
    <property type="protein sequence ID" value="RCU52792.1"/>
    <property type="molecule type" value="Genomic_DNA"/>
</dbReference>
<comment type="caution">
    <text evidence="6">The sequence shown here is derived from an EMBL/GenBank/DDBJ whole genome shotgun (WGS) entry which is preliminary data.</text>
</comment>